<name>A0A8S2D2C6_9BILA</name>
<accession>A0A8S2D2C6</accession>
<reference evidence="2" key="1">
    <citation type="submission" date="2021-02" db="EMBL/GenBank/DDBJ databases">
        <authorList>
            <person name="Nowell W R."/>
        </authorList>
    </citation>
    <scope>NUCLEOTIDE SEQUENCE</scope>
</reference>
<sequence length="34" mass="3818">HWLLDDISNHDEPNVRPNVSNAEVPFGAGGFVWQ</sequence>
<dbReference type="Proteomes" id="UP000677228">
    <property type="component" value="Unassembled WGS sequence"/>
</dbReference>
<evidence type="ECO:0000313" key="4">
    <source>
        <dbReference type="Proteomes" id="UP000677228"/>
    </source>
</evidence>
<proteinExistence type="predicted"/>
<feature type="region of interest" description="Disordered" evidence="1">
    <location>
        <begin position="1"/>
        <end position="21"/>
    </location>
</feature>
<evidence type="ECO:0000313" key="2">
    <source>
        <dbReference type="EMBL" id="CAF0786784.1"/>
    </source>
</evidence>
<feature type="non-terminal residue" evidence="2">
    <location>
        <position position="1"/>
    </location>
</feature>
<dbReference type="Proteomes" id="UP000682733">
    <property type="component" value="Unassembled WGS sequence"/>
</dbReference>
<organism evidence="2 4">
    <name type="scientific">Didymodactylos carnosus</name>
    <dbReference type="NCBI Taxonomy" id="1234261"/>
    <lineage>
        <taxon>Eukaryota</taxon>
        <taxon>Metazoa</taxon>
        <taxon>Spiralia</taxon>
        <taxon>Gnathifera</taxon>
        <taxon>Rotifera</taxon>
        <taxon>Eurotatoria</taxon>
        <taxon>Bdelloidea</taxon>
        <taxon>Philodinida</taxon>
        <taxon>Philodinidae</taxon>
        <taxon>Didymodactylos</taxon>
    </lineage>
</organism>
<protein>
    <submittedName>
        <fullName evidence="2">Uncharacterized protein</fullName>
    </submittedName>
</protein>
<comment type="caution">
    <text evidence="2">The sequence shown here is derived from an EMBL/GenBank/DDBJ whole genome shotgun (WGS) entry which is preliminary data.</text>
</comment>
<gene>
    <name evidence="2" type="ORF">OVA965_LOCUS3917</name>
    <name evidence="3" type="ORF">TMI583_LOCUS3915</name>
</gene>
<dbReference type="EMBL" id="CAJOBA010000985">
    <property type="protein sequence ID" value="CAF3569042.1"/>
    <property type="molecule type" value="Genomic_DNA"/>
</dbReference>
<dbReference type="AlphaFoldDB" id="A0A8S2D2C6"/>
<evidence type="ECO:0000256" key="1">
    <source>
        <dbReference type="SAM" id="MobiDB-lite"/>
    </source>
</evidence>
<evidence type="ECO:0000313" key="3">
    <source>
        <dbReference type="EMBL" id="CAF3569042.1"/>
    </source>
</evidence>
<dbReference type="EMBL" id="CAJNOK010000985">
    <property type="protein sequence ID" value="CAF0786784.1"/>
    <property type="molecule type" value="Genomic_DNA"/>
</dbReference>